<dbReference type="Pfam" id="PF17784">
    <property type="entry name" value="Sulfotransfer_4"/>
    <property type="match status" value="1"/>
</dbReference>
<dbReference type="SUPFAM" id="SSF52540">
    <property type="entry name" value="P-loop containing nucleoside triphosphate hydrolases"/>
    <property type="match status" value="1"/>
</dbReference>
<name>A0ABP8TYQ5_9ACTN</name>
<dbReference type="PANTHER" id="PTHR36978">
    <property type="entry name" value="P-LOOP CONTAINING NUCLEOTIDE TRIPHOSPHATE HYDROLASE"/>
    <property type="match status" value="1"/>
</dbReference>
<dbReference type="EMBL" id="BAABHJ010000040">
    <property type="protein sequence ID" value="GAA4617480.1"/>
    <property type="molecule type" value="Genomic_DNA"/>
</dbReference>
<protein>
    <submittedName>
        <fullName evidence="1">Sulfotransferase family protein</fullName>
    </submittedName>
</protein>
<accession>A0ABP8TYQ5</accession>
<evidence type="ECO:0000313" key="1">
    <source>
        <dbReference type="EMBL" id="GAA4617480.1"/>
    </source>
</evidence>
<dbReference type="Gene3D" id="3.40.50.300">
    <property type="entry name" value="P-loop containing nucleotide triphosphate hydrolases"/>
    <property type="match status" value="1"/>
</dbReference>
<dbReference type="InterPro" id="IPR040632">
    <property type="entry name" value="Sulfotransfer_4"/>
</dbReference>
<proteinExistence type="predicted"/>
<dbReference type="Proteomes" id="UP001500212">
    <property type="component" value="Unassembled WGS sequence"/>
</dbReference>
<dbReference type="PANTHER" id="PTHR36978:SF4">
    <property type="entry name" value="P-LOOP CONTAINING NUCLEOSIDE TRIPHOSPHATE HYDROLASE PROTEIN"/>
    <property type="match status" value="1"/>
</dbReference>
<gene>
    <name evidence="1" type="ORF">GCM10023195_78050</name>
</gene>
<keyword evidence="2" id="KW-1185">Reference proteome</keyword>
<organism evidence="1 2">
    <name type="scientific">Actinoallomurus liliacearum</name>
    <dbReference type="NCBI Taxonomy" id="1080073"/>
    <lineage>
        <taxon>Bacteria</taxon>
        <taxon>Bacillati</taxon>
        <taxon>Actinomycetota</taxon>
        <taxon>Actinomycetes</taxon>
        <taxon>Streptosporangiales</taxon>
        <taxon>Thermomonosporaceae</taxon>
        <taxon>Actinoallomurus</taxon>
    </lineage>
</organism>
<evidence type="ECO:0000313" key="2">
    <source>
        <dbReference type="Proteomes" id="UP001500212"/>
    </source>
</evidence>
<sequence length="208" mass="24013">MLEVIGAGFGRTGTLSLKLALERLGFGPCHHMTVLIDDPEQIDRWTRVLEDGGPDWDEVYRGYRATTDWPGVAFWRQLVEHYPEARVILTVRDPRSWYESARESIFRATAIHPADPLGARRRRFVQRLVWDGDFGGRFEDPEHAMAVFTEHNDAVRREVPADRLLEFRVRQGWGPLCDFLGVPVPGEAFPRTNDRQEFAERVAQREGR</sequence>
<dbReference type="RefSeq" id="WP_345365719.1">
    <property type="nucleotide sequence ID" value="NZ_BAABHJ010000040.1"/>
</dbReference>
<reference evidence="2" key="1">
    <citation type="journal article" date="2019" name="Int. J. Syst. Evol. Microbiol.">
        <title>The Global Catalogue of Microorganisms (GCM) 10K type strain sequencing project: providing services to taxonomists for standard genome sequencing and annotation.</title>
        <authorList>
            <consortium name="The Broad Institute Genomics Platform"/>
            <consortium name="The Broad Institute Genome Sequencing Center for Infectious Disease"/>
            <person name="Wu L."/>
            <person name="Ma J."/>
        </authorList>
    </citation>
    <scope>NUCLEOTIDE SEQUENCE [LARGE SCALE GENOMIC DNA]</scope>
    <source>
        <strain evidence="2">JCM 17938</strain>
    </source>
</reference>
<comment type="caution">
    <text evidence="1">The sequence shown here is derived from an EMBL/GenBank/DDBJ whole genome shotgun (WGS) entry which is preliminary data.</text>
</comment>
<dbReference type="InterPro" id="IPR027417">
    <property type="entry name" value="P-loop_NTPase"/>
</dbReference>